<dbReference type="InterPro" id="IPR001753">
    <property type="entry name" value="Enoyl-CoA_hydra/iso"/>
</dbReference>
<dbReference type="OrthoDB" id="410701at2759"/>
<protein>
    <recommendedName>
        <fullName evidence="4">Enoyl-CoA hydratase</fullName>
    </recommendedName>
</protein>
<dbReference type="GO" id="GO:0006635">
    <property type="term" value="P:fatty acid beta-oxidation"/>
    <property type="evidence" value="ECO:0007669"/>
    <property type="project" value="TreeGrafter"/>
</dbReference>
<keyword evidence="1" id="KW-0732">Signal</keyword>
<dbReference type="CDD" id="cd06558">
    <property type="entry name" value="crotonase-like"/>
    <property type="match status" value="1"/>
</dbReference>
<dbReference type="PANTHER" id="PTHR11941">
    <property type="entry name" value="ENOYL-COA HYDRATASE-RELATED"/>
    <property type="match status" value="1"/>
</dbReference>
<organism evidence="2 3">
    <name type="scientific">Carpinus fangiana</name>
    <dbReference type="NCBI Taxonomy" id="176857"/>
    <lineage>
        <taxon>Eukaryota</taxon>
        <taxon>Viridiplantae</taxon>
        <taxon>Streptophyta</taxon>
        <taxon>Embryophyta</taxon>
        <taxon>Tracheophyta</taxon>
        <taxon>Spermatophyta</taxon>
        <taxon>Magnoliopsida</taxon>
        <taxon>eudicotyledons</taxon>
        <taxon>Gunneridae</taxon>
        <taxon>Pentapetalae</taxon>
        <taxon>rosids</taxon>
        <taxon>fabids</taxon>
        <taxon>Fagales</taxon>
        <taxon>Betulaceae</taxon>
        <taxon>Carpinus</taxon>
    </lineage>
</organism>
<dbReference type="SUPFAM" id="SSF52096">
    <property type="entry name" value="ClpP/crotonase"/>
    <property type="match status" value="1"/>
</dbReference>
<gene>
    <name evidence="2" type="ORF">FH972_022868</name>
</gene>
<proteinExistence type="predicted"/>
<dbReference type="EMBL" id="VIBQ01000012">
    <property type="protein sequence ID" value="KAB8343281.1"/>
    <property type="molecule type" value="Genomic_DNA"/>
</dbReference>
<sequence>MRFSISNIGWASVFALALSVFASERNSLSFSPSSGYKTFQLNTTGNVTRVLISNPPINLLDGNMIRDFDRLLTSLQTSPGQNSKVYIFSSADPTFFINHLDLHYVSTRNPPAPPFTPYDINTYINVTKKFATVPAILIGEISGKTISGGDEISVQLDMRFASTGAELSAPEVSLGVLHAIGGLQYLVRLIGPGRAAEYLLSATGANAKRMAEIGWVNQAFGTRKAMEAYVDALAARIGLFPQGGLNATKQGIRNGFGPRPGTVDEDIKTFNDLSQTPQTQSLVDRFLILGRNETKSEFELGLPGSVMQLYM</sequence>
<dbReference type="Gene3D" id="3.90.226.10">
    <property type="entry name" value="2-enoyl-CoA Hydratase, Chain A, domain 1"/>
    <property type="match status" value="1"/>
</dbReference>
<dbReference type="Pfam" id="PF00378">
    <property type="entry name" value="ECH_1"/>
    <property type="match status" value="1"/>
</dbReference>
<reference evidence="2 3" key="1">
    <citation type="submission" date="2019-06" db="EMBL/GenBank/DDBJ databases">
        <title>A chromosomal-level reference genome of Carpinus fangiana (Coryloideae, Betulaceae).</title>
        <authorList>
            <person name="Yang X."/>
            <person name="Wang Z."/>
            <person name="Zhang L."/>
            <person name="Hao G."/>
            <person name="Liu J."/>
            <person name="Yang Y."/>
        </authorList>
    </citation>
    <scope>NUCLEOTIDE SEQUENCE [LARGE SCALE GENOMIC DNA]</scope>
    <source>
        <strain evidence="2">Cfa_2016G</strain>
        <tissue evidence="2">Leaf</tissue>
    </source>
</reference>
<dbReference type="Proteomes" id="UP000327013">
    <property type="component" value="Unassembled WGS sequence"/>
</dbReference>
<dbReference type="GO" id="GO:0003824">
    <property type="term" value="F:catalytic activity"/>
    <property type="evidence" value="ECO:0007669"/>
    <property type="project" value="UniProtKB-ARBA"/>
</dbReference>
<evidence type="ECO:0000313" key="3">
    <source>
        <dbReference type="Proteomes" id="UP000327013"/>
    </source>
</evidence>
<evidence type="ECO:0008006" key="4">
    <source>
        <dbReference type="Google" id="ProtNLM"/>
    </source>
</evidence>
<evidence type="ECO:0000313" key="2">
    <source>
        <dbReference type="EMBL" id="KAB8343281.1"/>
    </source>
</evidence>
<accession>A0A5N6KU15</accession>
<dbReference type="AlphaFoldDB" id="A0A5N6KU15"/>
<comment type="caution">
    <text evidence="2">The sequence shown here is derived from an EMBL/GenBank/DDBJ whole genome shotgun (WGS) entry which is preliminary data.</text>
</comment>
<feature type="signal peptide" evidence="1">
    <location>
        <begin position="1"/>
        <end position="22"/>
    </location>
</feature>
<dbReference type="InterPro" id="IPR029045">
    <property type="entry name" value="ClpP/crotonase-like_dom_sf"/>
</dbReference>
<feature type="chain" id="PRO_5024279103" description="Enoyl-CoA hydratase" evidence="1">
    <location>
        <begin position="23"/>
        <end position="311"/>
    </location>
</feature>
<name>A0A5N6KU15_9ROSI</name>
<evidence type="ECO:0000256" key="1">
    <source>
        <dbReference type="SAM" id="SignalP"/>
    </source>
</evidence>
<keyword evidence="3" id="KW-1185">Reference proteome</keyword>
<dbReference type="PANTHER" id="PTHR11941:SF54">
    <property type="entry name" value="ENOYL-COA HYDRATASE, MITOCHONDRIAL"/>
    <property type="match status" value="1"/>
</dbReference>